<sequence>MSKQLCLILGDQLSHNLSSLACLDKDTGVVLMAEVKNEATYVKHHKKKVAFIFSAMRHFAYELSAQGYKVLYRKYDDPKNKGSLFEEVKNLCSKDNYSQVFVTQPGEYRLLSDMQTWQQKLDTSVTLLPDERFLADAEFFNAWAKGKKQLRMEFFYREMRKKYGILMENGQPVGGKWNYDAQNRKKLPKEIPVPAQDTFEPDEITEQVVALVAEHFDDHFGDLEPFQFAVTREQACKVLDNFIEHRLPEFGTYQDAMKQGEDWLFHSHISFYLNVGLLSPMEAIEAAEHAWRIGAAPLNAVEGFVRQVLGWREYVRGLYWYLMPEYKDKNFLAAKRALPDFYWSGETKMNCMAECVRTTKQNAYAHHIQRLMVLGNFALLAGLHPDEVNEWYLLVYADAFEWVELPNVTGMILFADGGTLASKPYAASGSYINKMSDYCKGCHYKVQQKLGEQACPFNYMYWNFLIENQASFAKNPRMSMIYNTLGKKSDSEKRDIQQHAHQFFQDIGI</sequence>
<dbReference type="PROSITE" id="PS51257">
    <property type="entry name" value="PROKAR_LIPOPROTEIN"/>
    <property type="match status" value="1"/>
</dbReference>
<evidence type="ECO:0000313" key="1">
    <source>
        <dbReference type="EMBL" id="BDX06090.1"/>
    </source>
</evidence>
<dbReference type="InterPro" id="IPR007357">
    <property type="entry name" value="PhrB-like"/>
</dbReference>
<proteinExistence type="predicted"/>
<dbReference type="Gene3D" id="1.10.10.1710">
    <property type="entry name" value="Deoxyribodipyrimidine photolyase-related"/>
    <property type="match status" value="1"/>
</dbReference>
<dbReference type="PANTHER" id="PTHR38657">
    <property type="entry name" value="SLR1343 PROTEIN"/>
    <property type="match status" value="1"/>
</dbReference>
<organism evidence="1 2">
    <name type="scientific">Planctobacterium marinum</name>
    <dbReference type="NCBI Taxonomy" id="1631968"/>
    <lineage>
        <taxon>Bacteria</taxon>
        <taxon>Pseudomonadati</taxon>
        <taxon>Pseudomonadota</taxon>
        <taxon>Gammaproteobacteria</taxon>
        <taxon>Alteromonadales</taxon>
        <taxon>Alteromonadaceae</taxon>
        <taxon>Planctobacterium</taxon>
    </lineage>
</organism>
<dbReference type="Pfam" id="PF04244">
    <property type="entry name" value="DPRP"/>
    <property type="match status" value="1"/>
</dbReference>
<dbReference type="Gene3D" id="3.40.50.620">
    <property type="entry name" value="HUPs"/>
    <property type="match status" value="1"/>
</dbReference>
<dbReference type="InterPro" id="IPR014729">
    <property type="entry name" value="Rossmann-like_a/b/a_fold"/>
</dbReference>
<dbReference type="InterPro" id="IPR036134">
    <property type="entry name" value="Crypto/Photolyase_FAD-like_sf"/>
</dbReference>
<dbReference type="EMBL" id="AP027272">
    <property type="protein sequence ID" value="BDX06090.1"/>
    <property type="molecule type" value="Genomic_DNA"/>
</dbReference>
<dbReference type="Gene3D" id="1.25.40.80">
    <property type="match status" value="1"/>
</dbReference>
<dbReference type="InterPro" id="IPR052551">
    <property type="entry name" value="UV-DNA_repair_photolyase"/>
</dbReference>
<name>A0AA48I543_9ALTE</name>
<dbReference type="RefSeq" id="WP_338292127.1">
    <property type="nucleotide sequence ID" value="NZ_AP027272.1"/>
</dbReference>
<gene>
    <name evidence="1" type="ORF">MACH26_16110</name>
</gene>
<protein>
    <submittedName>
        <fullName evidence="1">Cryptochrome/photolyase family protein</fullName>
    </submittedName>
</protein>
<dbReference type="KEGG" id="pmaw:MACH26_16110"/>
<dbReference type="Gene3D" id="1.10.579.10">
    <property type="entry name" value="DNA Cyclobutane Dipyrimidine Photolyase, subunit A, domain 3"/>
    <property type="match status" value="1"/>
</dbReference>
<keyword evidence="2" id="KW-1185">Reference proteome</keyword>
<dbReference type="SUPFAM" id="SSF48173">
    <property type="entry name" value="Cryptochrome/photolyase FAD-binding domain"/>
    <property type="match status" value="1"/>
</dbReference>
<dbReference type="PANTHER" id="PTHR38657:SF1">
    <property type="entry name" value="SLR1343 PROTEIN"/>
    <property type="match status" value="1"/>
</dbReference>
<evidence type="ECO:0000313" key="2">
    <source>
        <dbReference type="Proteomes" id="UP001333710"/>
    </source>
</evidence>
<dbReference type="AlphaFoldDB" id="A0AA48I543"/>
<dbReference type="Proteomes" id="UP001333710">
    <property type="component" value="Chromosome"/>
</dbReference>
<accession>A0AA48I543</accession>
<reference evidence="1" key="1">
    <citation type="submission" date="2023-01" db="EMBL/GenBank/DDBJ databases">
        <title>Complete genome sequence of Planctobacterium marinum strain Dej080120_11.</title>
        <authorList>
            <person name="Ueki S."/>
            <person name="Maruyama F."/>
        </authorList>
    </citation>
    <scope>NUCLEOTIDE SEQUENCE</scope>
    <source>
        <strain evidence="1">Dej080120_11</strain>
    </source>
</reference>